<accession>A0A418PL84</accession>
<evidence type="ECO:0000313" key="2">
    <source>
        <dbReference type="EMBL" id="RIW11978.1"/>
    </source>
</evidence>
<sequence length="621" mass="70853">MIIYRASKEQFSNDVVSNEIEHIIHNFFIQKLGQRSSPNEINSWKNSMLYMNNVLLDRGIPDDCGVAIEYQIPLTSKRIDFILSGRDANKVDYLVVIELKQWSESSLTQKDGVVSTFVGQSVREVSHPSYQAWSYAMLLKGFNEEITQSNIQIIPCAYLHNYFEDGIINHDFYGAYIAKAPLFLKRDVLKLRDFIKETIIEGDTSDILQRVEKSRIRPSKELADSVGKMLKGNKEFILIDDQKVVYENALSLAQKASPDSKQVLIVHGGPGTGKSVIAINLLVQLTQKGLLTQYVSKNAAPRAVYKEKLRGNFSIKAIDGFFSGSGSYVYSKPDEFGALIVDEAHRLNEKSGMYQNLGENQVKELIHAAAFTAFFLDEDQKVTLNDIGSAEEIKKWASQLGASVTELELSSQFRCSGSDGYIAWLDHILDIRQTANTFFDYKGFEFRVFDDPSSLREAIFEKNRANNKARLVAGYCWPWNSRVDSDKFDIEFPEFDFRMKWNLTEDGSAWVIRPTSVNEVGCIHTCQGLEVEYVGVIIGDDLVVRDGKVMVDPSRRDKNDRTIRGYKSQMKTEPEKTRKLVKEIIKNTYRTLMTRGMKGCFIYCTDFETREYFKSRFLETI</sequence>
<evidence type="ECO:0000313" key="3">
    <source>
        <dbReference type="Proteomes" id="UP000283522"/>
    </source>
</evidence>
<feature type="domain" description="Schlafen group 3-like DNA/RNA helicase" evidence="1">
    <location>
        <begin position="261"/>
        <end position="606"/>
    </location>
</feature>
<dbReference type="Pfam" id="PF09848">
    <property type="entry name" value="SLFN-g3_helicase"/>
    <property type="match status" value="1"/>
</dbReference>
<dbReference type="RefSeq" id="WP_119479668.1">
    <property type="nucleotide sequence ID" value="NZ_QXML01000019.1"/>
</dbReference>
<dbReference type="InterPro" id="IPR018647">
    <property type="entry name" value="SLFN_3-like_DNA/RNA_helicase"/>
</dbReference>
<keyword evidence="3" id="KW-1185">Reference proteome</keyword>
<dbReference type="SUPFAM" id="SSF52540">
    <property type="entry name" value="P-loop containing nucleoside triphosphate hydrolases"/>
    <property type="match status" value="1"/>
</dbReference>
<dbReference type="Gene3D" id="3.40.50.300">
    <property type="entry name" value="P-loop containing nucleotide triphosphate hydrolases"/>
    <property type="match status" value="1"/>
</dbReference>
<dbReference type="AlphaFoldDB" id="A0A418PL84"/>
<dbReference type="OrthoDB" id="9759819at2"/>
<proteinExistence type="predicted"/>
<protein>
    <submittedName>
        <fullName evidence="2">DUF2075 domain-containing protein</fullName>
    </submittedName>
</protein>
<reference evidence="2 3" key="1">
    <citation type="submission" date="2018-09" db="EMBL/GenBank/DDBJ databases">
        <authorList>
            <person name="Wang X."/>
            <person name="Du Z."/>
        </authorList>
    </citation>
    <scope>NUCLEOTIDE SEQUENCE [LARGE SCALE GENOMIC DNA]</scope>
    <source>
        <strain evidence="2 3">N3</strain>
    </source>
</reference>
<dbReference type="Proteomes" id="UP000283522">
    <property type="component" value="Unassembled WGS sequence"/>
</dbReference>
<comment type="caution">
    <text evidence="2">The sequence shown here is derived from an EMBL/GenBank/DDBJ whole genome shotgun (WGS) entry which is preliminary data.</text>
</comment>
<evidence type="ECO:0000259" key="1">
    <source>
        <dbReference type="Pfam" id="PF09848"/>
    </source>
</evidence>
<dbReference type="InterPro" id="IPR027417">
    <property type="entry name" value="P-loop_NTPase"/>
</dbReference>
<dbReference type="EMBL" id="QXML01000019">
    <property type="protein sequence ID" value="RIW11978.1"/>
    <property type="molecule type" value="Genomic_DNA"/>
</dbReference>
<name>A0A418PL84_9BACT</name>
<gene>
    <name evidence="2" type="ORF">D0X99_20085</name>
</gene>
<organism evidence="2 3">
    <name type="scientific">Algoriphagus lacus</name>
    <dbReference type="NCBI Taxonomy" id="2056311"/>
    <lineage>
        <taxon>Bacteria</taxon>
        <taxon>Pseudomonadati</taxon>
        <taxon>Bacteroidota</taxon>
        <taxon>Cytophagia</taxon>
        <taxon>Cytophagales</taxon>
        <taxon>Cyclobacteriaceae</taxon>
        <taxon>Algoriphagus</taxon>
    </lineage>
</organism>